<feature type="region of interest" description="Disordered" evidence="1">
    <location>
        <begin position="325"/>
        <end position="345"/>
    </location>
</feature>
<gene>
    <name evidence="2" type="ORF">pVAPN_0220</name>
</gene>
<dbReference type="Pfam" id="PF12083">
    <property type="entry name" value="DUF3560"/>
    <property type="match status" value="1"/>
</dbReference>
<evidence type="ECO:0000256" key="1">
    <source>
        <dbReference type="SAM" id="MobiDB-lite"/>
    </source>
</evidence>
<protein>
    <recommendedName>
        <fullName evidence="3">DUF3560 domain-containing protein</fullName>
    </recommendedName>
</protein>
<dbReference type="EMBL" id="KF439868">
    <property type="protein sequence ID" value="AKG90481.1"/>
    <property type="molecule type" value="Genomic_DNA"/>
</dbReference>
<organism evidence="2">
    <name type="scientific">Rhodococcus hoagii</name>
    <name type="common">Corynebacterium equii</name>
    <dbReference type="NCBI Taxonomy" id="43767"/>
    <lineage>
        <taxon>Bacteria</taxon>
        <taxon>Bacillati</taxon>
        <taxon>Actinomycetota</taxon>
        <taxon>Actinomycetes</taxon>
        <taxon>Mycobacteriales</taxon>
        <taxon>Nocardiaceae</taxon>
        <taxon>Prescottella</taxon>
    </lineage>
</organism>
<dbReference type="InterPro" id="IPR021944">
    <property type="entry name" value="DUF3560"/>
</dbReference>
<geneLocation type="plasmid" evidence="2">
    <name>pVAPN1571</name>
</geneLocation>
<evidence type="ECO:0000313" key="2">
    <source>
        <dbReference type="EMBL" id="AKG90481.1"/>
    </source>
</evidence>
<evidence type="ECO:0008006" key="3">
    <source>
        <dbReference type="Google" id="ProtNLM"/>
    </source>
</evidence>
<dbReference type="AlphaFoldDB" id="A0A0F7DB51"/>
<sequence>MSALTITHTHADGTLIDGTARGDGSGKILKAQRWRWSRNLGSWYIQNTRDRRAKLAQINATAAALRAAGFTVEIEIDDTYREVAEVEADNIARQQGRVDALDAKADRKAGAAESAWAAEKAAHAALPEGGEPIKVGHHSEGRHRRAVEKSWNALGKAVQSEREAATARGRADAAAKTTDHRYAPVTVARRIDKLAAELKRLERTRDGYSRTLHTNKQTGEKYTEDHAPAGGEYRERVLAEIEHTAEELAYWQGVRAQQIADGKATPYSADVLAKGDHVFYVGQWNEVMKVNAKTVSIRSIVGGSWTDRIAYAEIRGLRDADARPVRIVDGQRTTEPETSSETDAA</sequence>
<dbReference type="RefSeq" id="WP_172685830.1">
    <property type="nucleotide sequence ID" value="NZ_KF439868.1"/>
</dbReference>
<keyword evidence="2" id="KW-0614">Plasmid</keyword>
<proteinExistence type="predicted"/>
<reference evidence="2" key="1">
    <citation type="journal article" date="2015" name="Infect. Immun.">
        <title>An Invertron-Like Linear Plasmid Mediates Intracellular Survival and Virulence in Bovine Isolates of Rhodococcus equi.</title>
        <authorList>
            <person name="Valero-Rello A."/>
            <person name="Hapeshi A."/>
            <person name="Anastasi E."/>
            <person name="Alvarez S."/>
            <person name="Scortti M."/>
            <person name="Meijer W.G."/>
            <person name="MacArthur I."/>
            <person name="Vazquez-Boland J.A."/>
        </authorList>
    </citation>
    <scope>NUCLEOTIDE SEQUENCE</scope>
    <source>
        <strain evidence="2">PAM1571</strain>
        <plasmid evidence="2">pVAPN1571</plasmid>
    </source>
</reference>
<name>A0A0F7DB51_RHOHA</name>
<accession>A0A0F7DB51</accession>